<keyword evidence="2" id="KW-0472">Membrane</keyword>
<organism evidence="3">
    <name type="scientific">Acinetobacter sp. A1-4-2</name>
    <dbReference type="NCBI Taxonomy" id="3156489"/>
    <lineage>
        <taxon>Bacteria</taxon>
        <taxon>Pseudomonadati</taxon>
        <taxon>Pseudomonadota</taxon>
        <taxon>Gammaproteobacteria</taxon>
        <taxon>Moraxellales</taxon>
        <taxon>Moraxellaceae</taxon>
        <taxon>Acinetobacter</taxon>
    </lineage>
</organism>
<protein>
    <submittedName>
        <fullName evidence="3">Uncharacterized protein</fullName>
    </submittedName>
</protein>
<proteinExistence type="predicted"/>
<evidence type="ECO:0000256" key="1">
    <source>
        <dbReference type="SAM" id="MobiDB-lite"/>
    </source>
</evidence>
<accession>A0AAU7SZD2</accession>
<feature type="region of interest" description="Disordered" evidence="1">
    <location>
        <begin position="47"/>
        <end position="115"/>
    </location>
</feature>
<name>A0AAU7SZD2_9GAMM</name>
<feature type="transmembrane region" description="Helical" evidence="2">
    <location>
        <begin position="23"/>
        <end position="44"/>
    </location>
</feature>
<keyword evidence="2" id="KW-1133">Transmembrane helix</keyword>
<keyword evidence="2" id="KW-0812">Transmembrane</keyword>
<reference evidence="3" key="1">
    <citation type="submission" date="2024-06" db="EMBL/GenBank/DDBJ databases">
        <authorList>
            <person name="Song Z."/>
        </authorList>
    </citation>
    <scope>NUCLEOTIDE SEQUENCE</scope>
    <source>
        <strain evidence="3">A1-4-2</strain>
    </source>
</reference>
<gene>
    <name evidence="3" type="ORF">ABJ384_03555</name>
</gene>
<sequence length="115" mass="12155">MTHDFNKPPHVTSEEERSQKKRLPVYILLLVGVFFIAVLVYMFAYTKPQSSNAPPGHPDPSAQPATPNNTATTGTATATDEAVATDADTVTEPGEKSAIGEAADNVGTGISNKNQ</sequence>
<evidence type="ECO:0000256" key="2">
    <source>
        <dbReference type="SAM" id="Phobius"/>
    </source>
</evidence>
<dbReference type="RefSeq" id="WP_257234903.1">
    <property type="nucleotide sequence ID" value="NZ_CP157981.1"/>
</dbReference>
<dbReference type="AlphaFoldDB" id="A0AAU7SZD2"/>
<dbReference type="EMBL" id="CP157981">
    <property type="protein sequence ID" value="XBU16275.1"/>
    <property type="molecule type" value="Genomic_DNA"/>
</dbReference>
<evidence type="ECO:0000313" key="3">
    <source>
        <dbReference type="EMBL" id="XBU16275.1"/>
    </source>
</evidence>
<feature type="compositionally biased region" description="Low complexity" evidence="1">
    <location>
        <begin position="64"/>
        <end position="92"/>
    </location>
</feature>